<dbReference type="OrthoDB" id="9802121at2"/>
<dbReference type="GO" id="GO:0005886">
    <property type="term" value="C:plasma membrane"/>
    <property type="evidence" value="ECO:0007669"/>
    <property type="project" value="TreeGrafter"/>
</dbReference>
<organism evidence="7 8">
    <name type="scientific">Bacterioplanes sanyensis</name>
    <dbReference type="NCBI Taxonomy" id="1249553"/>
    <lineage>
        <taxon>Bacteria</taxon>
        <taxon>Pseudomonadati</taxon>
        <taxon>Pseudomonadota</taxon>
        <taxon>Gammaproteobacteria</taxon>
        <taxon>Oceanospirillales</taxon>
        <taxon>Oceanospirillaceae</taxon>
        <taxon>Bacterioplanes</taxon>
    </lineage>
</organism>
<dbReference type="PANTHER" id="PTHR43461">
    <property type="entry name" value="TRANSMEMBRANE PROTEIN 256"/>
    <property type="match status" value="1"/>
</dbReference>
<evidence type="ECO:0000256" key="6">
    <source>
        <dbReference type="SAM" id="Phobius"/>
    </source>
</evidence>
<dbReference type="InterPro" id="IPR006696">
    <property type="entry name" value="DUF423"/>
</dbReference>
<dbReference type="KEGG" id="bsan:CHH28_03655"/>
<dbReference type="AlphaFoldDB" id="A0A222FHX2"/>
<dbReference type="Proteomes" id="UP000202440">
    <property type="component" value="Chromosome"/>
</dbReference>
<feature type="transmembrane region" description="Helical" evidence="6">
    <location>
        <begin position="43"/>
        <end position="61"/>
    </location>
</feature>
<evidence type="ECO:0008006" key="9">
    <source>
        <dbReference type="Google" id="ProtNLM"/>
    </source>
</evidence>
<evidence type="ECO:0000256" key="3">
    <source>
        <dbReference type="ARBA" id="ARBA00022692"/>
    </source>
</evidence>
<name>A0A222FHX2_9GAMM</name>
<feature type="transmembrane region" description="Helical" evidence="6">
    <location>
        <begin position="101"/>
        <end position="124"/>
    </location>
</feature>
<evidence type="ECO:0000313" key="8">
    <source>
        <dbReference type="Proteomes" id="UP000202440"/>
    </source>
</evidence>
<proteinExistence type="inferred from homology"/>
<evidence type="ECO:0000313" key="7">
    <source>
        <dbReference type="EMBL" id="ASP37823.1"/>
    </source>
</evidence>
<keyword evidence="4 6" id="KW-1133">Transmembrane helix</keyword>
<evidence type="ECO:0000256" key="1">
    <source>
        <dbReference type="ARBA" id="ARBA00004141"/>
    </source>
</evidence>
<dbReference type="RefSeq" id="WP_094059032.1">
    <property type="nucleotide sequence ID" value="NZ_CP022530.1"/>
</dbReference>
<gene>
    <name evidence="7" type="ORF">CHH28_03655</name>
</gene>
<feature type="transmembrane region" description="Helical" evidence="6">
    <location>
        <begin position="73"/>
        <end position="95"/>
    </location>
</feature>
<dbReference type="PANTHER" id="PTHR43461:SF1">
    <property type="entry name" value="TRANSMEMBRANE PROTEIN 256"/>
    <property type="match status" value="1"/>
</dbReference>
<evidence type="ECO:0000256" key="2">
    <source>
        <dbReference type="ARBA" id="ARBA00009694"/>
    </source>
</evidence>
<evidence type="ECO:0000256" key="5">
    <source>
        <dbReference type="ARBA" id="ARBA00023136"/>
    </source>
</evidence>
<reference evidence="7 8" key="1">
    <citation type="submission" date="2017-07" db="EMBL/GenBank/DDBJ databases">
        <title>Annotated genome sequence of Bacterioplanes sanyensis isolated from Red Sea.</title>
        <authorList>
            <person name="Rehman Z.U."/>
        </authorList>
    </citation>
    <scope>NUCLEOTIDE SEQUENCE [LARGE SCALE GENOMIC DNA]</scope>
    <source>
        <strain evidence="7 8">NV9</strain>
    </source>
</reference>
<accession>A0A222FHX2</accession>
<keyword evidence="3 6" id="KW-0812">Transmembrane</keyword>
<sequence>MRARSAVMLAAVAGFSAVALGAFGAHGLKKVLSPQWLTVYQTGVQYHLIHAVVLLAVGLILTQPMPQQSRAWLARAAWLLLVGLLLFSGSLYALAVSGVSAIGMITPIGGVSWLLAWVCIGLAGRQFSPGVINR</sequence>
<keyword evidence="8" id="KW-1185">Reference proteome</keyword>
<keyword evidence="5 6" id="KW-0472">Membrane</keyword>
<comment type="subcellular location">
    <subcellularLocation>
        <location evidence="1">Membrane</location>
        <topology evidence="1">Multi-pass membrane protein</topology>
    </subcellularLocation>
</comment>
<protein>
    <recommendedName>
        <fullName evidence="9">DUF423 domain-containing protein</fullName>
    </recommendedName>
</protein>
<comment type="similarity">
    <text evidence="2">Belongs to the UPF0382 family.</text>
</comment>
<evidence type="ECO:0000256" key="4">
    <source>
        <dbReference type="ARBA" id="ARBA00022989"/>
    </source>
</evidence>
<dbReference type="Pfam" id="PF04241">
    <property type="entry name" value="DUF423"/>
    <property type="match status" value="1"/>
</dbReference>
<dbReference type="EMBL" id="CP022530">
    <property type="protein sequence ID" value="ASP37823.1"/>
    <property type="molecule type" value="Genomic_DNA"/>
</dbReference>